<dbReference type="Proteomes" id="UP001366166">
    <property type="component" value="Chromosome"/>
</dbReference>
<accession>A0AAU9EME8</accession>
<gene>
    <name evidence="1" type="ORF">FAK_41410</name>
</gene>
<name>A0AAU9EME8_9BACT</name>
<proteinExistence type="predicted"/>
<organism evidence="1 2">
    <name type="scientific">Desulfoferula mesophila</name>
    <dbReference type="NCBI Taxonomy" id="3058419"/>
    <lineage>
        <taxon>Bacteria</taxon>
        <taxon>Pseudomonadati</taxon>
        <taxon>Thermodesulfobacteriota</taxon>
        <taxon>Desulfarculia</taxon>
        <taxon>Desulfarculales</taxon>
        <taxon>Desulfarculaceae</taxon>
        <taxon>Desulfoferula</taxon>
    </lineage>
</organism>
<dbReference type="AlphaFoldDB" id="A0AAU9EME8"/>
<dbReference type="EMBL" id="AP028679">
    <property type="protein sequence ID" value="BEQ17075.1"/>
    <property type="molecule type" value="Genomic_DNA"/>
</dbReference>
<keyword evidence="2" id="KW-1185">Reference proteome</keyword>
<reference evidence="2" key="1">
    <citation type="journal article" date="2023" name="Arch. Microbiol.">
        <title>Desulfoferula mesophilus gen. nov. sp. nov., a mesophilic sulfate-reducing bacterium isolated from a brackish lake sediment.</title>
        <authorList>
            <person name="Watanabe T."/>
            <person name="Yabe T."/>
            <person name="Tsuji J.M."/>
            <person name="Fukui M."/>
        </authorList>
    </citation>
    <scope>NUCLEOTIDE SEQUENCE [LARGE SCALE GENOMIC DNA]</scope>
    <source>
        <strain evidence="2">12FAK</strain>
    </source>
</reference>
<dbReference type="KEGG" id="dmp:FAK_41410"/>
<protein>
    <submittedName>
        <fullName evidence="1">Uncharacterized protein</fullName>
    </submittedName>
</protein>
<evidence type="ECO:0000313" key="2">
    <source>
        <dbReference type="Proteomes" id="UP001366166"/>
    </source>
</evidence>
<sequence>MPPAPMPSGPPWSGPGQWAQANQALDALSRLPACAPARSLAHEFAAARLALAPFMERLCAATCPRCLDPCCVRARLWWGFADLAFLHLAGLPLPLKQISYAPGGACPHLGPHGCRLARPLRPWVCDWHLCPAQKARLGGWQEAERRELSQELERARALRKKMVEALVEGAG</sequence>
<dbReference type="RefSeq" id="WP_338603811.1">
    <property type="nucleotide sequence ID" value="NZ_AP028679.1"/>
</dbReference>
<evidence type="ECO:0000313" key="1">
    <source>
        <dbReference type="EMBL" id="BEQ17075.1"/>
    </source>
</evidence>